<dbReference type="STRING" id="747676.F4S706"/>
<dbReference type="AlphaFoldDB" id="F4S706"/>
<evidence type="ECO:0000256" key="5">
    <source>
        <dbReference type="ARBA" id="ARBA00022927"/>
    </source>
</evidence>
<dbReference type="GO" id="GO:0031267">
    <property type="term" value="F:small GTPase binding"/>
    <property type="evidence" value="ECO:0007669"/>
    <property type="project" value="InterPro"/>
</dbReference>
<dbReference type="VEuPathDB" id="FungiDB:MELLADRAFT_57815"/>
<evidence type="ECO:0000256" key="6">
    <source>
        <dbReference type="ARBA" id="ARBA00023242"/>
    </source>
</evidence>
<dbReference type="GO" id="GO:0005635">
    <property type="term" value="C:nuclear envelope"/>
    <property type="evidence" value="ECO:0007669"/>
    <property type="project" value="TreeGrafter"/>
</dbReference>
<dbReference type="Proteomes" id="UP000001072">
    <property type="component" value="Unassembled WGS sequence"/>
</dbReference>
<dbReference type="GO" id="GO:0006606">
    <property type="term" value="P:protein import into nucleus"/>
    <property type="evidence" value="ECO:0007669"/>
    <property type="project" value="TreeGrafter"/>
</dbReference>
<dbReference type="InterPro" id="IPR001494">
    <property type="entry name" value="Importin-beta_N"/>
</dbReference>
<evidence type="ECO:0000256" key="2">
    <source>
        <dbReference type="ARBA" id="ARBA00004496"/>
    </source>
</evidence>
<evidence type="ECO:0000313" key="9">
    <source>
        <dbReference type="Proteomes" id="UP000001072"/>
    </source>
</evidence>
<dbReference type="RefSeq" id="XP_007417135.1">
    <property type="nucleotide sequence ID" value="XM_007417073.1"/>
</dbReference>
<dbReference type="EMBL" id="GL883157">
    <property type="protein sequence ID" value="EGF99551.1"/>
    <property type="molecule type" value="Genomic_DNA"/>
</dbReference>
<keyword evidence="4" id="KW-0963">Cytoplasm</keyword>
<keyword evidence="3" id="KW-0813">Transport</keyword>
<gene>
    <name evidence="8" type="ORF">MELLADRAFT_57815</name>
</gene>
<evidence type="ECO:0000256" key="3">
    <source>
        <dbReference type="ARBA" id="ARBA00022448"/>
    </source>
</evidence>
<dbReference type="GeneID" id="18929134"/>
<dbReference type="SMART" id="SM00913">
    <property type="entry name" value="IBN_N"/>
    <property type="match status" value="1"/>
</dbReference>
<evidence type="ECO:0000259" key="7">
    <source>
        <dbReference type="PROSITE" id="PS50166"/>
    </source>
</evidence>
<dbReference type="Pfam" id="PF03810">
    <property type="entry name" value="IBN_N"/>
    <property type="match status" value="1"/>
</dbReference>
<dbReference type="PANTHER" id="PTHR10997">
    <property type="entry name" value="IMPORTIN-7, 8, 11"/>
    <property type="match status" value="1"/>
</dbReference>
<protein>
    <recommendedName>
        <fullName evidence="7">Importin N-terminal domain-containing protein</fullName>
    </recommendedName>
</protein>
<proteinExistence type="predicted"/>
<dbReference type="GO" id="GO:0005829">
    <property type="term" value="C:cytosol"/>
    <property type="evidence" value="ECO:0007669"/>
    <property type="project" value="TreeGrafter"/>
</dbReference>
<accession>F4S706</accession>
<evidence type="ECO:0000313" key="8">
    <source>
        <dbReference type="EMBL" id="EGF99551.1"/>
    </source>
</evidence>
<dbReference type="PANTHER" id="PTHR10997:SF18">
    <property type="entry name" value="D-IMPORTIN 7_RANBP7"/>
    <property type="match status" value="1"/>
</dbReference>
<comment type="subcellular location">
    <subcellularLocation>
        <location evidence="2">Cytoplasm</location>
    </subcellularLocation>
    <subcellularLocation>
        <location evidence="1">Nucleus</location>
    </subcellularLocation>
</comment>
<keyword evidence="6" id="KW-0539">Nucleus</keyword>
<feature type="non-terminal residue" evidence="8">
    <location>
        <position position="82"/>
    </location>
</feature>
<sequence>MDRNHDLDSLFQASLSSDINSRHAAEQQLQALELTEGFVSSIFSLVASSSKDLPVRQAAAVYLKNRIRASYDRIGQLKPTSV</sequence>
<organism evidence="9">
    <name type="scientific">Melampsora larici-populina (strain 98AG31 / pathotype 3-4-7)</name>
    <name type="common">Poplar leaf rust fungus</name>
    <dbReference type="NCBI Taxonomy" id="747676"/>
    <lineage>
        <taxon>Eukaryota</taxon>
        <taxon>Fungi</taxon>
        <taxon>Dikarya</taxon>
        <taxon>Basidiomycota</taxon>
        <taxon>Pucciniomycotina</taxon>
        <taxon>Pucciniomycetes</taxon>
        <taxon>Pucciniales</taxon>
        <taxon>Melampsoraceae</taxon>
        <taxon>Melampsora</taxon>
    </lineage>
</organism>
<dbReference type="HOGENOM" id="CLU_2564656_0_0_1"/>
<keyword evidence="9" id="KW-1185">Reference proteome</keyword>
<name>F4S706_MELLP</name>
<dbReference type="OrthoDB" id="760868at2759"/>
<evidence type="ECO:0000256" key="4">
    <source>
        <dbReference type="ARBA" id="ARBA00022490"/>
    </source>
</evidence>
<dbReference type="Gene3D" id="1.25.10.10">
    <property type="entry name" value="Leucine-rich Repeat Variant"/>
    <property type="match status" value="1"/>
</dbReference>
<dbReference type="KEGG" id="mlr:MELLADRAFT_57815"/>
<dbReference type="InterPro" id="IPR016024">
    <property type="entry name" value="ARM-type_fold"/>
</dbReference>
<dbReference type="InParanoid" id="F4S706"/>
<dbReference type="SUPFAM" id="SSF48371">
    <property type="entry name" value="ARM repeat"/>
    <property type="match status" value="1"/>
</dbReference>
<reference evidence="9" key="1">
    <citation type="journal article" date="2011" name="Proc. Natl. Acad. Sci. U.S.A.">
        <title>Obligate biotrophy features unraveled by the genomic analysis of rust fungi.</title>
        <authorList>
            <person name="Duplessis S."/>
            <person name="Cuomo C.A."/>
            <person name="Lin Y.-C."/>
            <person name="Aerts A."/>
            <person name="Tisserant E."/>
            <person name="Veneault-Fourrey C."/>
            <person name="Joly D.L."/>
            <person name="Hacquard S."/>
            <person name="Amselem J."/>
            <person name="Cantarel B.L."/>
            <person name="Chiu R."/>
            <person name="Coutinho P.M."/>
            <person name="Feau N."/>
            <person name="Field M."/>
            <person name="Frey P."/>
            <person name="Gelhaye E."/>
            <person name="Goldberg J."/>
            <person name="Grabherr M.G."/>
            <person name="Kodira C.D."/>
            <person name="Kohler A."/>
            <person name="Kuees U."/>
            <person name="Lindquist E.A."/>
            <person name="Lucas S.M."/>
            <person name="Mago R."/>
            <person name="Mauceli E."/>
            <person name="Morin E."/>
            <person name="Murat C."/>
            <person name="Pangilinan J.L."/>
            <person name="Park R."/>
            <person name="Pearson M."/>
            <person name="Quesneville H."/>
            <person name="Rouhier N."/>
            <person name="Sakthikumar S."/>
            <person name="Salamov A.A."/>
            <person name="Schmutz J."/>
            <person name="Selles B."/>
            <person name="Shapiro H."/>
            <person name="Tanguay P."/>
            <person name="Tuskan G.A."/>
            <person name="Henrissat B."/>
            <person name="Van de Peer Y."/>
            <person name="Rouze P."/>
            <person name="Ellis J.G."/>
            <person name="Dodds P.N."/>
            <person name="Schein J.E."/>
            <person name="Zhong S."/>
            <person name="Hamelin R.C."/>
            <person name="Grigoriev I.V."/>
            <person name="Szabo L.J."/>
            <person name="Martin F."/>
        </authorList>
    </citation>
    <scope>NUCLEOTIDE SEQUENCE [LARGE SCALE GENOMIC DNA]</scope>
    <source>
        <strain evidence="9">98AG31 / pathotype 3-4-7</strain>
    </source>
</reference>
<keyword evidence="5" id="KW-0653">Protein transport</keyword>
<evidence type="ECO:0000256" key="1">
    <source>
        <dbReference type="ARBA" id="ARBA00004123"/>
    </source>
</evidence>
<feature type="domain" description="Importin N-terminal" evidence="7">
    <location>
        <begin position="25"/>
        <end position="67"/>
    </location>
</feature>
<dbReference type="InterPro" id="IPR011989">
    <property type="entry name" value="ARM-like"/>
</dbReference>
<dbReference type="PROSITE" id="PS50166">
    <property type="entry name" value="IMPORTIN_B_NT"/>
    <property type="match status" value="1"/>
</dbReference>